<keyword evidence="2" id="KW-1185">Reference proteome</keyword>
<sequence length="154" mass="16493">MGGFQWEGRGEDRIAVYIHDCRLHIMCNPQESGSLLINMLDLYCEASGLKANLAMLFFVPVRVDVKSGLEPDRVEEVPCGGLRASLSGELVFWQRYGEALCDACAGSCGFRGPGRTVVALTGYRSLPPGELGGVGLVAVCLLRVPCRVCGGPSE</sequence>
<proteinExistence type="predicted"/>
<comment type="caution">
    <text evidence="1">The sequence shown here is derived from an EMBL/GenBank/DDBJ whole genome shotgun (WGS) entry which is preliminary data.</text>
</comment>
<dbReference type="AlphaFoldDB" id="A0AAV7Q8H8"/>
<organism evidence="1 2">
    <name type="scientific">Pleurodeles waltl</name>
    <name type="common">Iberian ribbed newt</name>
    <dbReference type="NCBI Taxonomy" id="8319"/>
    <lineage>
        <taxon>Eukaryota</taxon>
        <taxon>Metazoa</taxon>
        <taxon>Chordata</taxon>
        <taxon>Craniata</taxon>
        <taxon>Vertebrata</taxon>
        <taxon>Euteleostomi</taxon>
        <taxon>Amphibia</taxon>
        <taxon>Batrachia</taxon>
        <taxon>Caudata</taxon>
        <taxon>Salamandroidea</taxon>
        <taxon>Salamandridae</taxon>
        <taxon>Pleurodelinae</taxon>
        <taxon>Pleurodeles</taxon>
    </lineage>
</organism>
<name>A0AAV7Q8H8_PLEWA</name>
<evidence type="ECO:0000313" key="1">
    <source>
        <dbReference type="EMBL" id="KAJ1135497.1"/>
    </source>
</evidence>
<evidence type="ECO:0000313" key="2">
    <source>
        <dbReference type="Proteomes" id="UP001066276"/>
    </source>
</evidence>
<reference evidence="1" key="1">
    <citation type="journal article" date="2022" name="bioRxiv">
        <title>Sequencing and chromosome-scale assembly of the giantPleurodeles waltlgenome.</title>
        <authorList>
            <person name="Brown T."/>
            <person name="Elewa A."/>
            <person name="Iarovenko S."/>
            <person name="Subramanian E."/>
            <person name="Araus A.J."/>
            <person name="Petzold A."/>
            <person name="Susuki M."/>
            <person name="Suzuki K.-i.T."/>
            <person name="Hayashi T."/>
            <person name="Toyoda A."/>
            <person name="Oliveira C."/>
            <person name="Osipova E."/>
            <person name="Leigh N.D."/>
            <person name="Simon A."/>
            <person name="Yun M.H."/>
        </authorList>
    </citation>
    <scope>NUCLEOTIDE SEQUENCE</scope>
    <source>
        <strain evidence="1">20211129_DDA</strain>
        <tissue evidence="1">Liver</tissue>
    </source>
</reference>
<accession>A0AAV7Q8H8</accession>
<dbReference type="Proteomes" id="UP001066276">
    <property type="component" value="Chromosome 6"/>
</dbReference>
<dbReference type="EMBL" id="JANPWB010000010">
    <property type="protein sequence ID" value="KAJ1135497.1"/>
    <property type="molecule type" value="Genomic_DNA"/>
</dbReference>
<protein>
    <submittedName>
        <fullName evidence="1">Uncharacterized protein</fullName>
    </submittedName>
</protein>
<gene>
    <name evidence="1" type="ORF">NDU88_001936</name>
</gene>